<name>A0AA39CNY7_9EURO</name>
<dbReference type="InterPro" id="IPR010730">
    <property type="entry name" value="HET"/>
</dbReference>
<dbReference type="Pfam" id="PF06985">
    <property type="entry name" value="HET"/>
    <property type="match status" value="1"/>
</dbReference>
<accession>A0AA39CNY7</accession>
<evidence type="ECO:0000313" key="3">
    <source>
        <dbReference type="EMBL" id="KAJ9615249.1"/>
    </source>
</evidence>
<keyword evidence="4" id="KW-1185">Reference proteome</keyword>
<feature type="compositionally biased region" description="Acidic residues" evidence="1">
    <location>
        <begin position="393"/>
        <end position="405"/>
    </location>
</feature>
<comment type="caution">
    <text evidence="3">The sequence shown here is derived from an EMBL/GenBank/DDBJ whole genome shotgun (WGS) entry which is preliminary data.</text>
</comment>
<protein>
    <recommendedName>
        <fullName evidence="2">Heterokaryon incompatibility domain-containing protein</fullName>
    </recommendedName>
</protein>
<dbReference type="EMBL" id="JAPDRK010000002">
    <property type="protein sequence ID" value="KAJ9615249.1"/>
    <property type="molecule type" value="Genomic_DNA"/>
</dbReference>
<organism evidence="3 4">
    <name type="scientific">Cladophialophora chaetospira</name>
    <dbReference type="NCBI Taxonomy" id="386627"/>
    <lineage>
        <taxon>Eukaryota</taxon>
        <taxon>Fungi</taxon>
        <taxon>Dikarya</taxon>
        <taxon>Ascomycota</taxon>
        <taxon>Pezizomycotina</taxon>
        <taxon>Eurotiomycetes</taxon>
        <taxon>Chaetothyriomycetidae</taxon>
        <taxon>Chaetothyriales</taxon>
        <taxon>Herpotrichiellaceae</taxon>
        <taxon>Cladophialophora</taxon>
    </lineage>
</organism>
<gene>
    <name evidence="3" type="ORF">H2200_001323</name>
</gene>
<feature type="domain" description="Heterokaryon incompatibility" evidence="2">
    <location>
        <begin position="210"/>
        <end position="295"/>
    </location>
</feature>
<proteinExistence type="predicted"/>
<dbReference type="AlphaFoldDB" id="A0AA39CNY7"/>
<evidence type="ECO:0000313" key="4">
    <source>
        <dbReference type="Proteomes" id="UP001172673"/>
    </source>
</evidence>
<sequence length="632" mass="71717">MIFNSLINAGFTNKIRVWWKEIRGIDDPQTSPYFCSLCCGMLTKQRHYFPRGAILLGTAQDIEKRLADASCALCEVIISFIRGLPDFEKISATGTTLRLLQLRGFWTVQRGSWIRLGLSAGQTRVGEILHCTLRDDWPVRGHELGNLRSLSERSQMVFDMIHAWIEECENFHGARCHHAPAPRQDDESRGLILIDVIEGCLVPAHSSARYLTLSYRWGASRDSSTLAVTSKNFEQLKVAGSLAPKDSRIPVAIRDAMELVRKLGERYLWVDVLCIFQDDEATMKRQIDQMNLIFDRYKKLYRESPNLDSIAPQTLYETRGWTYQERILSTRCLVLTEREVFYFYEKGSIRETWNSYPLEQVDPFADFPSTESTRESTSSEELTEESEPRVEPELGELESSDEDFPVEVSSRNSCPAATEASPASRQPEVISEMFQYHDQSSMITNRLRVYENLRVSADLTAPPQNQSIQILLDSYNHSVGEYTQRNLTYSSDMIRAFAGITEKISVLAGTSFICGLPARVFDAALLWTPLNSVYNNDRPSSTRVEPEKLDYPSWSWASGVGPVSFLVPKGWGTHREDVSPTLSSTPSFTEESMLKVAHRDDDARYIQFLKTAAVKAVLRMNLRHGERASSSS</sequence>
<dbReference type="PANTHER" id="PTHR33112:SF12">
    <property type="entry name" value="HETEROKARYON INCOMPATIBILITY DOMAIN-CONTAINING PROTEIN"/>
    <property type="match status" value="1"/>
</dbReference>
<dbReference type="PANTHER" id="PTHR33112">
    <property type="entry name" value="DOMAIN PROTEIN, PUTATIVE-RELATED"/>
    <property type="match status" value="1"/>
</dbReference>
<evidence type="ECO:0000256" key="1">
    <source>
        <dbReference type="SAM" id="MobiDB-lite"/>
    </source>
</evidence>
<dbReference type="Proteomes" id="UP001172673">
    <property type="component" value="Unassembled WGS sequence"/>
</dbReference>
<evidence type="ECO:0000259" key="2">
    <source>
        <dbReference type="Pfam" id="PF06985"/>
    </source>
</evidence>
<reference evidence="3" key="1">
    <citation type="submission" date="2022-10" db="EMBL/GenBank/DDBJ databases">
        <title>Culturing micro-colonial fungi from biological soil crusts in the Mojave desert and describing Neophaeococcomyces mojavensis, and introducing the new genera and species Taxawa tesnikishii.</title>
        <authorList>
            <person name="Kurbessoian T."/>
            <person name="Stajich J.E."/>
        </authorList>
    </citation>
    <scope>NUCLEOTIDE SEQUENCE</scope>
    <source>
        <strain evidence="3">TK_41</strain>
    </source>
</reference>
<feature type="compositionally biased region" description="Low complexity" evidence="1">
    <location>
        <begin position="369"/>
        <end position="380"/>
    </location>
</feature>
<feature type="region of interest" description="Disordered" evidence="1">
    <location>
        <begin position="364"/>
        <end position="425"/>
    </location>
</feature>